<feature type="active site" description="Proton donor" evidence="9">
    <location>
        <position position="184"/>
    </location>
</feature>
<evidence type="ECO:0000256" key="5">
    <source>
        <dbReference type="ARBA" id="ARBA00023001"/>
    </source>
</evidence>
<feature type="binding site" evidence="10">
    <location>
        <position position="315"/>
    </location>
    <ligand>
        <name>substrate</name>
    </ligand>
</feature>
<dbReference type="GO" id="GO:0005829">
    <property type="term" value="C:cytosol"/>
    <property type="evidence" value="ECO:0007669"/>
    <property type="project" value="TreeGrafter"/>
</dbReference>
<comment type="caution">
    <text evidence="13">The sequence shown here is derived from an EMBL/GenBank/DDBJ whole genome shotgun (WGS) entry which is preliminary data.</text>
</comment>
<dbReference type="NCBIfam" id="TIGR03356">
    <property type="entry name" value="BGL"/>
    <property type="match status" value="1"/>
</dbReference>
<dbReference type="InterPro" id="IPR017736">
    <property type="entry name" value="Glyco_hydro_1_beta-glucosidase"/>
</dbReference>
<evidence type="ECO:0000313" key="13">
    <source>
        <dbReference type="EMBL" id="MCG4748996.1"/>
    </source>
</evidence>
<feature type="binding site" evidence="10">
    <location>
        <position position="420"/>
    </location>
    <ligand>
        <name>substrate</name>
    </ligand>
</feature>
<proteinExistence type="inferred from homology"/>
<dbReference type="PANTHER" id="PTHR10353">
    <property type="entry name" value="GLYCOSYL HYDROLASE"/>
    <property type="match status" value="1"/>
</dbReference>
<comment type="catalytic activity">
    <reaction evidence="1 11">
        <text>Hydrolysis of terminal, non-reducing beta-D-glucosyl residues with release of beta-D-glucose.</text>
        <dbReference type="EC" id="3.2.1.21"/>
    </reaction>
</comment>
<evidence type="ECO:0000256" key="1">
    <source>
        <dbReference type="ARBA" id="ARBA00000448"/>
    </source>
</evidence>
<keyword evidence="7 11" id="KW-0326">Glycosidase</keyword>
<comment type="similarity">
    <text evidence="2 11">Belongs to the glycosyl hydrolase 1 family.</text>
</comment>
<evidence type="ECO:0000256" key="6">
    <source>
        <dbReference type="ARBA" id="ARBA00023277"/>
    </source>
</evidence>
<dbReference type="Pfam" id="PF00232">
    <property type="entry name" value="Glyco_hydro_1"/>
    <property type="match status" value="1"/>
</dbReference>
<dbReference type="AlphaFoldDB" id="A0AAW5C8Y2"/>
<dbReference type="EMBL" id="JAKNGE010000048">
    <property type="protein sequence ID" value="MCG4748996.1"/>
    <property type="molecule type" value="Genomic_DNA"/>
</dbReference>
<dbReference type="Proteomes" id="UP001299608">
    <property type="component" value="Unassembled WGS sequence"/>
</dbReference>
<feature type="binding site" evidence="10">
    <location>
        <position position="139"/>
    </location>
    <ligand>
        <name>substrate</name>
    </ligand>
</feature>
<dbReference type="RefSeq" id="WP_227117250.1">
    <property type="nucleotide sequence ID" value="NZ_BAABZL010000001.1"/>
</dbReference>
<dbReference type="InterPro" id="IPR033132">
    <property type="entry name" value="GH_1_N_CS"/>
</dbReference>
<feature type="binding site" evidence="10">
    <location>
        <position position="38"/>
    </location>
    <ligand>
        <name>substrate</name>
    </ligand>
</feature>
<name>A0AAW5C8Y2_9FIRM</name>
<feature type="active site" description="Nucleophile" evidence="9">
    <location>
        <position position="373"/>
    </location>
</feature>
<organism evidence="13 14">
    <name type="scientific">Enterocloster aldenensis</name>
    <dbReference type="NCBI Taxonomy" id="358742"/>
    <lineage>
        <taxon>Bacteria</taxon>
        <taxon>Bacillati</taxon>
        <taxon>Bacillota</taxon>
        <taxon>Clostridia</taxon>
        <taxon>Lachnospirales</taxon>
        <taxon>Lachnospiraceae</taxon>
        <taxon>Enterocloster</taxon>
    </lineage>
</organism>
<evidence type="ECO:0000256" key="4">
    <source>
        <dbReference type="ARBA" id="ARBA00022801"/>
    </source>
</evidence>
<dbReference type="PANTHER" id="PTHR10353:SF36">
    <property type="entry name" value="LP05116P"/>
    <property type="match status" value="1"/>
</dbReference>
<evidence type="ECO:0000256" key="2">
    <source>
        <dbReference type="ARBA" id="ARBA00010838"/>
    </source>
</evidence>
<evidence type="ECO:0000256" key="10">
    <source>
        <dbReference type="PIRSR" id="PIRSR617736-2"/>
    </source>
</evidence>
<dbReference type="PROSITE" id="PS00653">
    <property type="entry name" value="GLYCOSYL_HYDROL_F1_2"/>
    <property type="match status" value="1"/>
</dbReference>
<feature type="region of interest" description="Disordered" evidence="12">
    <location>
        <begin position="1"/>
        <end position="21"/>
    </location>
</feature>
<evidence type="ECO:0000256" key="7">
    <source>
        <dbReference type="ARBA" id="ARBA00023295"/>
    </source>
</evidence>
<dbReference type="InterPro" id="IPR017853">
    <property type="entry name" value="GH"/>
</dbReference>
<evidence type="ECO:0000256" key="12">
    <source>
        <dbReference type="SAM" id="MobiDB-lite"/>
    </source>
</evidence>
<evidence type="ECO:0000256" key="8">
    <source>
        <dbReference type="ARBA" id="ARBA00023326"/>
    </source>
</evidence>
<keyword evidence="8" id="KW-0624">Polysaccharide degradation</keyword>
<dbReference type="GO" id="GO:0008422">
    <property type="term" value="F:beta-glucosidase activity"/>
    <property type="evidence" value="ECO:0007669"/>
    <property type="project" value="UniProtKB-EC"/>
</dbReference>
<feature type="binding site" evidence="10">
    <location>
        <begin position="427"/>
        <end position="428"/>
    </location>
    <ligand>
        <name>substrate</name>
    </ligand>
</feature>
<sequence length="466" mass="53785">MMGGKRMQEYNDNANRTEPGKRHFPEGFVWGAATASYQIEGAWDEDGRGETIWDRYCSIPGNIQDGDDGKTACDHYHRYKEDVALMKQMGIKAYRFSIAWSRILPKGYGEINQKGLDFYSRLIDTLLDAGIEPYITLYHWDLPQALQDMGGWTNPDMPGYFLEYSKIVMDAFHGRVRKWITLNEPYCAAFLGNYEGRQAPGLRDFSAAVQVAYHLYVGHGLAVRYFRNQGYEGEIGITLNLMGRLPLTDSQEDRAAAARADGYLNRWFAEPIVFGRYPEDMVGLYRSKGVRLPEFKEEHMKLMGQKLDFIGLNYYNDFYVKADPHVWPLGFRIENPKHVPVNDRNWPVTEQGLTNMLLRMKNEYGIENIYITENGTSSHDVVSMEGKVEDGPRKDYLHRHLCALWEAVSQGVNVKGYFQWSLYDNFEWSFGYGSRFGIVFVDFHTQERIIKESGHWYAGVIRDNAV</sequence>
<dbReference type="GO" id="GO:0030245">
    <property type="term" value="P:cellulose catabolic process"/>
    <property type="evidence" value="ECO:0007669"/>
    <property type="project" value="UniProtKB-KW"/>
</dbReference>
<dbReference type="PRINTS" id="PR00131">
    <property type="entry name" value="GLHYDRLASE1"/>
</dbReference>
<feature type="binding site" evidence="10">
    <location>
        <position position="183"/>
    </location>
    <ligand>
        <name>substrate</name>
    </ligand>
</feature>
<dbReference type="SUPFAM" id="SSF51445">
    <property type="entry name" value="(Trans)glycosidases"/>
    <property type="match status" value="1"/>
</dbReference>
<dbReference type="InterPro" id="IPR001360">
    <property type="entry name" value="Glyco_hydro_1"/>
</dbReference>
<evidence type="ECO:0000256" key="9">
    <source>
        <dbReference type="PIRSR" id="PIRSR617736-1"/>
    </source>
</evidence>
<keyword evidence="4 11" id="KW-0378">Hydrolase</keyword>
<dbReference type="GeneID" id="97205476"/>
<dbReference type="FunFam" id="3.20.20.80:FF:000004">
    <property type="entry name" value="Beta-glucosidase 6-phospho-beta-glucosidase"/>
    <property type="match status" value="1"/>
</dbReference>
<evidence type="ECO:0000313" key="14">
    <source>
        <dbReference type="Proteomes" id="UP001299608"/>
    </source>
</evidence>
<evidence type="ECO:0000256" key="3">
    <source>
        <dbReference type="ARBA" id="ARBA00012744"/>
    </source>
</evidence>
<protein>
    <recommendedName>
        <fullName evidence="3 11">Beta-glucosidase</fullName>
        <ecNumber evidence="3 11">3.2.1.21</ecNumber>
    </recommendedName>
</protein>
<gene>
    <name evidence="13" type="ORF">L0N08_26630</name>
</gene>
<keyword evidence="5" id="KW-0136">Cellulose degradation</keyword>
<evidence type="ECO:0000256" key="11">
    <source>
        <dbReference type="RuleBase" id="RU361175"/>
    </source>
</evidence>
<dbReference type="Gene3D" id="3.20.20.80">
    <property type="entry name" value="Glycosidases"/>
    <property type="match status" value="1"/>
</dbReference>
<accession>A0AAW5C8Y2</accession>
<reference evidence="13" key="1">
    <citation type="submission" date="2022-01" db="EMBL/GenBank/DDBJ databases">
        <title>Collection of gut derived symbiotic bacterial strains cultured from healthy donors.</title>
        <authorList>
            <person name="Lin H."/>
            <person name="Kohout C."/>
            <person name="Waligurski E."/>
            <person name="Pamer E.G."/>
        </authorList>
    </citation>
    <scope>NUCLEOTIDE SEQUENCE</scope>
    <source>
        <strain evidence="13">DFI.6.55</strain>
    </source>
</reference>
<keyword evidence="6" id="KW-0119">Carbohydrate metabolism</keyword>
<dbReference type="EC" id="3.2.1.21" evidence="3 11"/>